<gene>
    <name evidence="2" type="ORF">PIB30_047685</name>
</gene>
<feature type="compositionally biased region" description="Polar residues" evidence="1">
    <location>
        <begin position="19"/>
        <end position="29"/>
    </location>
</feature>
<comment type="caution">
    <text evidence="2">The sequence shown here is derived from an EMBL/GenBank/DDBJ whole genome shotgun (WGS) entry which is preliminary data.</text>
</comment>
<sequence length="138" mass="15341">MRKLSGAGWKEEDGDHFSKNYQGRTNSGNLKPRVRGPVCNFNDSGFTLQLFILRLFLLSQSLAVPYTSHRRPPPSHHSRLQLLLSSRQLAPPERAVAAAVVPAPLSSLSDCARLLARLKVTLTAISRSALIWAFYLMN</sequence>
<name>A0ABU6ZFK5_9FABA</name>
<dbReference type="Proteomes" id="UP001341840">
    <property type="component" value="Unassembled WGS sequence"/>
</dbReference>
<protein>
    <submittedName>
        <fullName evidence="2">Uncharacterized protein</fullName>
    </submittedName>
</protein>
<evidence type="ECO:0000313" key="3">
    <source>
        <dbReference type="Proteomes" id="UP001341840"/>
    </source>
</evidence>
<feature type="region of interest" description="Disordered" evidence="1">
    <location>
        <begin position="1"/>
        <end position="29"/>
    </location>
</feature>
<keyword evidence="3" id="KW-1185">Reference proteome</keyword>
<accession>A0ABU6ZFK5</accession>
<organism evidence="2 3">
    <name type="scientific">Stylosanthes scabra</name>
    <dbReference type="NCBI Taxonomy" id="79078"/>
    <lineage>
        <taxon>Eukaryota</taxon>
        <taxon>Viridiplantae</taxon>
        <taxon>Streptophyta</taxon>
        <taxon>Embryophyta</taxon>
        <taxon>Tracheophyta</taxon>
        <taxon>Spermatophyta</taxon>
        <taxon>Magnoliopsida</taxon>
        <taxon>eudicotyledons</taxon>
        <taxon>Gunneridae</taxon>
        <taxon>Pentapetalae</taxon>
        <taxon>rosids</taxon>
        <taxon>fabids</taxon>
        <taxon>Fabales</taxon>
        <taxon>Fabaceae</taxon>
        <taxon>Papilionoideae</taxon>
        <taxon>50 kb inversion clade</taxon>
        <taxon>dalbergioids sensu lato</taxon>
        <taxon>Dalbergieae</taxon>
        <taxon>Pterocarpus clade</taxon>
        <taxon>Stylosanthes</taxon>
    </lineage>
</organism>
<dbReference type="EMBL" id="JASCZI010272167">
    <property type="protein sequence ID" value="MED6220729.1"/>
    <property type="molecule type" value="Genomic_DNA"/>
</dbReference>
<evidence type="ECO:0000313" key="2">
    <source>
        <dbReference type="EMBL" id="MED6220729.1"/>
    </source>
</evidence>
<proteinExistence type="predicted"/>
<reference evidence="2 3" key="1">
    <citation type="journal article" date="2023" name="Plants (Basel)">
        <title>Bridging the Gap: Combining Genomics and Transcriptomics Approaches to Understand Stylosanthes scabra, an Orphan Legume from the Brazilian Caatinga.</title>
        <authorList>
            <person name="Ferreira-Neto J.R.C."/>
            <person name="da Silva M.D."/>
            <person name="Binneck E."/>
            <person name="de Melo N.F."/>
            <person name="da Silva R.H."/>
            <person name="de Melo A.L.T.M."/>
            <person name="Pandolfi V."/>
            <person name="Bustamante F.O."/>
            <person name="Brasileiro-Vidal A.C."/>
            <person name="Benko-Iseppon A.M."/>
        </authorList>
    </citation>
    <scope>NUCLEOTIDE SEQUENCE [LARGE SCALE GENOMIC DNA]</scope>
    <source>
        <tissue evidence="2">Leaves</tissue>
    </source>
</reference>
<evidence type="ECO:0000256" key="1">
    <source>
        <dbReference type="SAM" id="MobiDB-lite"/>
    </source>
</evidence>
<feature type="compositionally biased region" description="Basic and acidic residues" evidence="1">
    <location>
        <begin position="9"/>
        <end position="18"/>
    </location>
</feature>